<protein>
    <submittedName>
        <fullName evidence="1">Uncharacterized protein</fullName>
    </submittedName>
</protein>
<reference evidence="2" key="1">
    <citation type="submission" date="2017-03" db="EMBL/GenBank/DDBJ databases">
        <title>Phytopthora megakarya and P. palmivora, two closely related causual agents of cacao black pod achieved similar genome size and gene model numbers by different mechanisms.</title>
        <authorList>
            <person name="Ali S."/>
            <person name="Shao J."/>
            <person name="Larry D.J."/>
            <person name="Kronmiller B."/>
            <person name="Shen D."/>
            <person name="Strem M.D."/>
            <person name="Melnick R.L."/>
            <person name="Guiltinan M.J."/>
            <person name="Tyler B.M."/>
            <person name="Meinhardt L.W."/>
            <person name="Bailey B.A."/>
        </authorList>
    </citation>
    <scope>NUCLEOTIDE SEQUENCE [LARGE SCALE GENOMIC DNA]</scope>
    <source>
        <strain evidence="2">zdho120</strain>
    </source>
</reference>
<dbReference type="OrthoDB" id="126674at2759"/>
<evidence type="ECO:0000313" key="1">
    <source>
        <dbReference type="EMBL" id="OWZ08926.1"/>
    </source>
</evidence>
<comment type="caution">
    <text evidence="1">The sequence shown here is derived from an EMBL/GenBank/DDBJ whole genome shotgun (WGS) entry which is preliminary data.</text>
</comment>
<dbReference type="EMBL" id="NBNE01002974">
    <property type="protein sequence ID" value="OWZ08926.1"/>
    <property type="molecule type" value="Genomic_DNA"/>
</dbReference>
<dbReference type="STRING" id="4795.A0A225VU01"/>
<keyword evidence="2" id="KW-1185">Reference proteome</keyword>
<proteinExistence type="predicted"/>
<gene>
    <name evidence="1" type="ORF">PHMEG_00018453</name>
</gene>
<dbReference type="Proteomes" id="UP000198211">
    <property type="component" value="Unassembled WGS sequence"/>
</dbReference>
<dbReference type="AlphaFoldDB" id="A0A225VU01"/>
<organism evidence="1 2">
    <name type="scientific">Phytophthora megakarya</name>
    <dbReference type="NCBI Taxonomy" id="4795"/>
    <lineage>
        <taxon>Eukaryota</taxon>
        <taxon>Sar</taxon>
        <taxon>Stramenopiles</taxon>
        <taxon>Oomycota</taxon>
        <taxon>Peronosporomycetes</taxon>
        <taxon>Peronosporales</taxon>
        <taxon>Peronosporaceae</taxon>
        <taxon>Phytophthora</taxon>
    </lineage>
</organism>
<sequence>MHANDGSLAENWIFERGGWQLDRVNKAFGYMLGTTQADQKVARVLSGWKPKVGARLPSPRALEKPIRARALNMQALLISNILDFAETALNIDEGVAGVLTVTLVIHYPDVLLLADDSAFVSRMRKAMAARSIGESEVLAWNEVIRRDFIHP</sequence>
<name>A0A225VU01_9STRA</name>
<accession>A0A225VU01</accession>
<evidence type="ECO:0000313" key="2">
    <source>
        <dbReference type="Proteomes" id="UP000198211"/>
    </source>
</evidence>